<evidence type="ECO:0000256" key="5">
    <source>
        <dbReference type="ARBA" id="ARBA00022842"/>
    </source>
</evidence>
<evidence type="ECO:0000256" key="2">
    <source>
        <dbReference type="ARBA" id="ARBA00022679"/>
    </source>
</evidence>
<keyword evidence="3" id="KW-0479">Metal-binding</keyword>
<keyword evidence="9" id="KW-0548">Nucleotidyltransferase</keyword>
<organism evidence="9 10">
    <name type="scientific">Paenibacillus anaericanus</name>
    <dbReference type="NCBI Taxonomy" id="170367"/>
    <lineage>
        <taxon>Bacteria</taxon>
        <taxon>Bacillati</taxon>
        <taxon>Bacillota</taxon>
        <taxon>Bacilli</taxon>
        <taxon>Bacillales</taxon>
        <taxon>Paenibacillaceae</taxon>
        <taxon>Paenibacillus</taxon>
    </lineage>
</organism>
<dbReference type="GO" id="GO:0006777">
    <property type="term" value="P:Mo-molybdopterin cofactor biosynthetic process"/>
    <property type="evidence" value="ECO:0007669"/>
    <property type="project" value="UniProtKB-KW"/>
</dbReference>
<accession>A0A433Y7G8</accession>
<evidence type="ECO:0000256" key="7">
    <source>
        <dbReference type="ARBA" id="ARBA00023150"/>
    </source>
</evidence>
<keyword evidence="4" id="KW-0547">Nucleotide-binding</keyword>
<keyword evidence="6" id="KW-0342">GTP-binding</keyword>
<keyword evidence="2 9" id="KW-0808">Transferase</keyword>
<keyword evidence="10" id="KW-1185">Reference proteome</keyword>
<evidence type="ECO:0000313" key="9">
    <source>
        <dbReference type="EMBL" id="RUT45309.1"/>
    </source>
</evidence>
<dbReference type="CDD" id="cd02503">
    <property type="entry name" value="MobA"/>
    <property type="match status" value="1"/>
</dbReference>
<sequence>MITGVILAGGRNSRMHGYNKAMLPFKGESIIEGQIRVMGTICRDILVVTPDPDCYANLSMRKATYLPDVYAGHGPLSGMHAAFLKLRTEFAWVVGCDYPTLSVPAAQLMVNLLKQMDYDAVVPIVNDKYQMLHGVYRPERLLSPIVSLIEGEQYRLSGLLDMINWLGLKESDWVESGISHDFTMDIDTPEQYLSMLLRN</sequence>
<dbReference type="OrthoDB" id="9788394at2"/>
<evidence type="ECO:0000256" key="6">
    <source>
        <dbReference type="ARBA" id="ARBA00023134"/>
    </source>
</evidence>
<reference evidence="9 10" key="1">
    <citation type="submission" date="2018-12" db="EMBL/GenBank/DDBJ databases">
        <authorList>
            <person name="Sun L."/>
            <person name="Chen Z."/>
        </authorList>
    </citation>
    <scope>NUCLEOTIDE SEQUENCE [LARGE SCALE GENOMIC DNA]</scope>
    <source>
        <strain evidence="9 10">DSM 15890</strain>
    </source>
</reference>
<evidence type="ECO:0000256" key="1">
    <source>
        <dbReference type="ARBA" id="ARBA00022490"/>
    </source>
</evidence>
<dbReference type="Proteomes" id="UP000279446">
    <property type="component" value="Unassembled WGS sequence"/>
</dbReference>
<feature type="domain" description="MobA-like NTP transferase" evidence="8">
    <location>
        <begin position="4"/>
        <end position="150"/>
    </location>
</feature>
<dbReference type="PANTHER" id="PTHR19136">
    <property type="entry name" value="MOLYBDENUM COFACTOR GUANYLYLTRANSFERASE"/>
    <property type="match status" value="1"/>
</dbReference>
<evidence type="ECO:0000256" key="3">
    <source>
        <dbReference type="ARBA" id="ARBA00022723"/>
    </source>
</evidence>
<keyword evidence="7" id="KW-0501">Molybdenum cofactor biosynthesis</keyword>
<keyword evidence="5" id="KW-0460">Magnesium</keyword>
<dbReference type="GO" id="GO:0046872">
    <property type="term" value="F:metal ion binding"/>
    <property type="evidence" value="ECO:0007669"/>
    <property type="project" value="UniProtKB-KW"/>
</dbReference>
<dbReference type="InterPro" id="IPR013482">
    <property type="entry name" value="Molybde_CF_guanTrfase"/>
</dbReference>
<evidence type="ECO:0000256" key="4">
    <source>
        <dbReference type="ARBA" id="ARBA00022741"/>
    </source>
</evidence>
<dbReference type="PANTHER" id="PTHR19136:SF81">
    <property type="entry name" value="MOLYBDENUM COFACTOR GUANYLYLTRANSFERASE"/>
    <property type="match status" value="1"/>
</dbReference>
<dbReference type="RefSeq" id="WP_127192916.1">
    <property type="nucleotide sequence ID" value="NZ_RZNY01000012.1"/>
</dbReference>
<dbReference type="Pfam" id="PF12804">
    <property type="entry name" value="NTP_transf_3"/>
    <property type="match status" value="1"/>
</dbReference>
<dbReference type="EMBL" id="RZNY01000012">
    <property type="protein sequence ID" value="RUT45309.1"/>
    <property type="molecule type" value="Genomic_DNA"/>
</dbReference>
<dbReference type="GO" id="GO:0016779">
    <property type="term" value="F:nucleotidyltransferase activity"/>
    <property type="evidence" value="ECO:0007669"/>
    <property type="project" value="UniProtKB-KW"/>
</dbReference>
<dbReference type="InterPro" id="IPR025877">
    <property type="entry name" value="MobA-like_NTP_Trfase"/>
</dbReference>
<gene>
    <name evidence="9" type="ORF">EJP82_15205</name>
</gene>
<comment type="caution">
    <text evidence="9">The sequence shown here is derived from an EMBL/GenBank/DDBJ whole genome shotgun (WGS) entry which is preliminary data.</text>
</comment>
<dbReference type="SUPFAM" id="SSF53448">
    <property type="entry name" value="Nucleotide-diphospho-sugar transferases"/>
    <property type="match status" value="1"/>
</dbReference>
<dbReference type="Gene3D" id="3.90.550.10">
    <property type="entry name" value="Spore Coat Polysaccharide Biosynthesis Protein SpsA, Chain A"/>
    <property type="match status" value="1"/>
</dbReference>
<protein>
    <submittedName>
        <fullName evidence="9">Molybdenum cofactor guanylyltransferase</fullName>
    </submittedName>
</protein>
<dbReference type="AlphaFoldDB" id="A0A433Y7G8"/>
<proteinExistence type="predicted"/>
<name>A0A433Y7G8_9BACL</name>
<evidence type="ECO:0000313" key="10">
    <source>
        <dbReference type="Proteomes" id="UP000279446"/>
    </source>
</evidence>
<dbReference type="InterPro" id="IPR029044">
    <property type="entry name" value="Nucleotide-diphossugar_trans"/>
</dbReference>
<evidence type="ECO:0000259" key="8">
    <source>
        <dbReference type="Pfam" id="PF12804"/>
    </source>
</evidence>
<dbReference type="GO" id="GO:0005525">
    <property type="term" value="F:GTP binding"/>
    <property type="evidence" value="ECO:0007669"/>
    <property type="project" value="UniProtKB-KW"/>
</dbReference>
<keyword evidence="1" id="KW-0963">Cytoplasm</keyword>